<feature type="disulfide bond" evidence="4">
    <location>
        <begin position="236"/>
        <end position="263"/>
    </location>
</feature>
<name>A0A8S1B5D3_ARCPL</name>
<evidence type="ECO:0000256" key="4">
    <source>
        <dbReference type="PROSITE-ProRule" id="PRU00302"/>
    </source>
</evidence>
<evidence type="ECO:0000313" key="7">
    <source>
        <dbReference type="EMBL" id="CAB3254140.1"/>
    </source>
</evidence>
<sequence>MIIAPFVLFIPLILCENEDNVTLPQDEFKCSLPDVKSLDSNLDVTRFRSDFSKISEIKCIDGNWVGPLCSSTPDGRFQPILRECLYRNDSPLLAISFKNSLLIVVPEEGGEETHYRLTLTDVGATQRPYTIHIAGRTHQHRDHYSVVSQWSALPPTCEETLCSTLKTLGPHLSVVEYNSSFGGRAVFQCAWGYRLIGPPGLECEMDGTWSGEVPHCIQPSIKDGKYSVGDLMIYTCKDGYEIVGESSIVCTENGFWSHPPPFCLPPSKIRKADTIFVENTTLIHIEE</sequence>
<dbReference type="InterPro" id="IPR000436">
    <property type="entry name" value="Sushi_SCR_CCP_dom"/>
</dbReference>
<comment type="caution">
    <text evidence="7">The sequence shown here is derived from an EMBL/GenBank/DDBJ whole genome shotgun (WGS) entry which is preliminary data.</text>
</comment>
<evidence type="ECO:0000256" key="2">
    <source>
        <dbReference type="ARBA" id="ARBA00022737"/>
    </source>
</evidence>
<keyword evidence="2" id="KW-0677">Repeat</keyword>
<dbReference type="OrthoDB" id="5786858at2759"/>
<evidence type="ECO:0000256" key="5">
    <source>
        <dbReference type="SAM" id="SignalP"/>
    </source>
</evidence>
<evidence type="ECO:0000313" key="8">
    <source>
        <dbReference type="Proteomes" id="UP000494256"/>
    </source>
</evidence>
<dbReference type="AlphaFoldDB" id="A0A8S1B5D3"/>
<dbReference type="Proteomes" id="UP000494256">
    <property type="component" value="Unassembled WGS sequence"/>
</dbReference>
<dbReference type="PROSITE" id="PS50923">
    <property type="entry name" value="SUSHI"/>
    <property type="match status" value="1"/>
</dbReference>
<feature type="signal peptide" evidence="5">
    <location>
        <begin position="1"/>
        <end position="15"/>
    </location>
</feature>
<gene>
    <name evidence="7" type="ORF">APLA_LOCUS14591</name>
</gene>
<dbReference type="SUPFAM" id="SSF57535">
    <property type="entry name" value="Complement control module/SCR domain"/>
    <property type="match status" value="2"/>
</dbReference>
<dbReference type="CDD" id="cd00033">
    <property type="entry name" value="CCP"/>
    <property type="match status" value="2"/>
</dbReference>
<proteinExistence type="predicted"/>
<dbReference type="EMBL" id="CADEBD010000402">
    <property type="protein sequence ID" value="CAB3254140.1"/>
    <property type="molecule type" value="Genomic_DNA"/>
</dbReference>
<dbReference type="InterPro" id="IPR051277">
    <property type="entry name" value="SEZ6_CSMD_C4BPB_Regulators"/>
</dbReference>
<dbReference type="PANTHER" id="PTHR45656:SF4">
    <property type="entry name" value="PROTEIN CBR-CLEC-78"/>
    <property type="match status" value="1"/>
</dbReference>
<keyword evidence="1 5" id="KW-0732">Signal</keyword>
<comment type="caution">
    <text evidence="4">Lacks conserved residue(s) required for the propagation of feature annotation.</text>
</comment>
<feature type="chain" id="PRO_5035897485" description="Sushi domain-containing protein" evidence="5">
    <location>
        <begin position="16"/>
        <end position="287"/>
    </location>
</feature>
<dbReference type="SMART" id="SM00032">
    <property type="entry name" value="CCP"/>
    <property type="match status" value="2"/>
</dbReference>
<evidence type="ECO:0000259" key="6">
    <source>
        <dbReference type="PROSITE" id="PS50923"/>
    </source>
</evidence>
<accession>A0A8S1B5D3</accession>
<dbReference type="Gene3D" id="2.10.70.10">
    <property type="entry name" value="Complement Module, domain 1"/>
    <property type="match status" value="2"/>
</dbReference>
<organism evidence="7 8">
    <name type="scientific">Arctia plantaginis</name>
    <name type="common">Wood tiger moth</name>
    <name type="synonym">Phalaena plantaginis</name>
    <dbReference type="NCBI Taxonomy" id="874455"/>
    <lineage>
        <taxon>Eukaryota</taxon>
        <taxon>Metazoa</taxon>
        <taxon>Ecdysozoa</taxon>
        <taxon>Arthropoda</taxon>
        <taxon>Hexapoda</taxon>
        <taxon>Insecta</taxon>
        <taxon>Pterygota</taxon>
        <taxon>Neoptera</taxon>
        <taxon>Endopterygota</taxon>
        <taxon>Lepidoptera</taxon>
        <taxon>Glossata</taxon>
        <taxon>Ditrysia</taxon>
        <taxon>Noctuoidea</taxon>
        <taxon>Erebidae</taxon>
        <taxon>Arctiinae</taxon>
        <taxon>Arctia</taxon>
    </lineage>
</organism>
<evidence type="ECO:0000256" key="1">
    <source>
        <dbReference type="ARBA" id="ARBA00022729"/>
    </source>
</evidence>
<protein>
    <recommendedName>
        <fullName evidence="6">Sushi domain-containing protein</fullName>
    </recommendedName>
</protein>
<dbReference type="PANTHER" id="PTHR45656">
    <property type="entry name" value="PROTEIN CBR-CLEC-78"/>
    <property type="match status" value="1"/>
</dbReference>
<keyword evidence="3 4" id="KW-1015">Disulfide bond</keyword>
<reference evidence="7 8" key="1">
    <citation type="submission" date="2020-04" db="EMBL/GenBank/DDBJ databases">
        <authorList>
            <person name="Wallbank WR R."/>
            <person name="Pardo Diaz C."/>
            <person name="Kozak K."/>
            <person name="Martin S."/>
            <person name="Jiggins C."/>
            <person name="Moest M."/>
            <person name="Warren A I."/>
            <person name="Byers J.R.P. K."/>
            <person name="Montejo-Kovacevich G."/>
            <person name="Yen C E."/>
        </authorList>
    </citation>
    <scope>NUCLEOTIDE SEQUENCE [LARGE SCALE GENOMIC DNA]</scope>
</reference>
<evidence type="ECO:0000256" key="3">
    <source>
        <dbReference type="ARBA" id="ARBA00023157"/>
    </source>
</evidence>
<dbReference type="InterPro" id="IPR035976">
    <property type="entry name" value="Sushi/SCR/CCP_sf"/>
</dbReference>
<keyword evidence="4" id="KW-0768">Sushi</keyword>
<feature type="domain" description="Sushi" evidence="6">
    <location>
        <begin position="214"/>
        <end position="265"/>
    </location>
</feature>
<dbReference type="Pfam" id="PF00084">
    <property type="entry name" value="Sushi"/>
    <property type="match status" value="2"/>
</dbReference>